<dbReference type="InterPro" id="IPR041431">
    <property type="entry name" value="Mvd1_C"/>
</dbReference>
<feature type="region of interest" description="Disordered" evidence="1">
    <location>
        <begin position="110"/>
        <end position="136"/>
    </location>
</feature>
<dbReference type="GO" id="GO:0005829">
    <property type="term" value="C:cytosol"/>
    <property type="evidence" value="ECO:0007669"/>
    <property type="project" value="TreeGrafter"/>
</dbReference>
<dbReference type="Pfam" id="PF18376">
    <property type="entry name" value="MDD_C"/>
    <property type="match status" value="1"/>
</dbReference>
<dbReference type="GO" id="GO:0019287">
    <property type="term" value="P:isopentenyl diphosphate biosynthetic process, mevalonate pathway"/>
    <property type="evidence" value="ECO:0007669"/>
    <property type="project" value="TreeGrafter"/>
</dbReference>
<proteinExistence type="predicted"/>
<protein>
    <recommendedName>
        <fullName evidence="2">Mvd1 C-terminal domain-containing protein</fullName>
    </recommendedName>
</protein>
<evidence type="ECO:0000256" key="1">
    <source>
        <dbReference type="SAM" id="MobiDB-lite"/>
    </source>
</evidence>
<feature type="region of interest" description="Disordered" evidence="1">
    <location>
        <begin position="34"/>
        <end position="67"/>
    </location>
</feature>
<name>A0A8D0F7W5_STROC</name>
<dbReference type="PANTHER" id="PTHR10977:SF3">
    <property type="entry name" value="DIPHOSPHOMEVALONATE DECARBOXYLASE"/>
    <property type="match status" value="1"/>
</dbReference>
<feature type="compositionally biased region" description="Polar residues" evidence="1">
    <location>
        <begin position="35"/>
        <end position="47"/>
    </location>
</feature>
<dbReference type="SUPFAM" id="SSF55060">
    <property type="entry name" value="GHMP Kinase, C-terminal domain"/>
    <property type="match status" value="1"/>
</dbReference>
<keyword evidence="4" id="KW-1185">Reference proteome</keyword>
<evidence type="ECO:0000259" key="2">
    <source>
        <dbReference type="Pfam" id="PF18376"/>
    </source>
</evidence>
<dbReference type="PANTHER" id="PTHR10977">
    <property type="entry name" value="DIPHOSPHOMEVALONATE DECARBOXYLASE"/>
    <property type="match status" value="1"/>
</dbReference>
<sequence length="136" mass="14162">MSPPRDSLAHQVAPETHWPELRVLVLVVSGEKKQVGSTAGMQTSVDTSPLLKVRAPGGGGGAGTLGIRATHHAGQQPVPRHLPRHLPPHLLPQRPLTAHHRLGAPLQRPPRAHQGTGAGHAGPNGGYRVSCGAVVP</sequence>
<reference evidence="3" key="1">
    <citation type="submission" date="2025-08" db="UniProtKB">
        <authorList>
            <consortium name="Ensembl"/>
        </authorList>
    </citation>
    <scope>IDENTIFICATION</scope>
</reference>
<dbReference type="AlphaFoldDB" id="A0A8D0F7W5"/>
<organism evidence="3 4">
    <name type="scientific">Strix occidentalis caurina</name>
    <name type="common">northern spotted owl</name>
    <dbReference type="NCBI Taxonomy" id="311401"/>
    <lineage>
        <taxon>Eukaryota</taxon>
        <taxon>Metazoa</taxon>
        <taxon>Chordata</taxon>
        <taxon>Craniata</taxon>
        <taxon>Vertebrata</taxon>
        <taxon>Euteleostomi</taxon>
        <taxon>Archelosauria</taxon>
        <taxon>Archosauria</taxon>
        <taxon>Dinosauria</taxon>
        <taxon>Saurischia</taxon>
        <taxon>Theropoda</taxon>
        <taxon>Coelurosauria</taxon>
        <taxon>Aves</taxon>
        <taxon>Neognathae</taxon>
        <taxon>Neoaves</taxon>
        <taxon>Telluraves</taxon>
        <taxon>Strigiformes</taxon>
        <taxon>Strigidae</taxon>
        <taxon>Strix</taxon>
    </lineage>
</organism>
<dbReference type="GO" id="GO:0004163">
    <property type="term" value="F:diphosphomevalonate decarboxylase activity"/>
    <property type="evidence" value="ECO:0007669"/>
    <property type="project" value="TreeGrafter"/>
</dbReference>
<accession>A0A8D0F7W5</accession>
<feature type="domain" description="Mvd1 C-terminal" evidence="2">
    <location>
        <begin position="23"/>
        <end position="55"/>
    </location>
</feature>
<dbReference type="Ensembl" id="ENSSOCT00000011706.1">
    <property type="protein sequence ID" value="ENSSOCP00000011404.1"/>
    <property type="gene ID" value="ENSSOCG00000008655.1"/>
</dbReference>
<evidence type="ECO:0000313" key="3">
    <source>
        <dbReference type="Ensembl" id="ENSSOCP00000011404.1"/>
    </source>
</evidence>
<feature type="compositionally biased region" description="Gly residues" evidence="1">
    <location>
        <begin position="116"/>
        <end position="125"/>
    </location>
</feature>
<reference evidence="3" key="2">
    <citation type="submission" date="2025-09" db="UniProtKB">
        <authorList>
            <consortium name="Ensembl"/>
        </authorList>
    </citation>
    <scope>IDENTIFICATION</scope>
</reference>
<dbReference type="Proteomes" id="UP000694551">
    <property type="component" value="Unplaced"/>
</dbReference>
<dbReference type="Gene3D" id="3.30.70.890">
    <property type="entry name" value="GHMP kinase, C-terminal domain"/>
    <property type="match status" value="1"/>
</dbReference>
<evidence type="ECO:0000313" key="4">
    <source>
        <dbReference type="Proteomes" id="UP000694551"/>
    </source>
</evidence>
<dbReference type="InterPro" id="IPR036554">
    <property type="entry name" value="GHMP_kinase_C_sf"/>
</dbReference>